<evidence type="ECO:0000313" key="2">
    <source>
        <dbReference type="Proteomes" id="UP000796761"/>
    </source>
</evidence>
<dbReference type="AlphaFoldDB" id="A0A8K1H0K0"/>
<comment type="caution">
    <text evidence="1">The sequence shown here is derived from an EMBL/GenBank/DDBJ whole genome shotgun (WGS) entry which is preliminary data.</text>
</comment>
<reference evidence="1" key="1">
    <citation type="submission" date="2019-04" db="EMBL/GenBank/DDBJ databases">
        <title>Genome assembly of Zosterops borbonicus 15179.</title>
        <authorList>
            <person name="Leroy T."/>
            <person name="Anselmetti Y."/>
            <person name="Tilak M.-K."/>
            <person name="Nabholz B."/>
        </authorList>
    </citation>
    <scope>NUCLEOTIDE SEQUENCE</scope>
    <source>
        <strain evidence="1">HGM_15179</strain>
        <tissue evidence="1">Muscle</tissue>
    </source>
</reference>
<proteinExistence type="predicted"/>
<accession>A0A8K1H0K0</accession>
<sequence length="307" mass="34990">MPECCAALQKDFDRLERWAERNHLKFNKGKCRVLHLGKNNPLYQHRLEADLLESSCEEGPGDSVDNKLSLSQQCALGARKAIGVLRCIMKSIGSRTRVLMDLGNQLQLGIRSEVIFVQPKICQAEIYWLSSGRGDLDMSIIIDYMLISPDLLAEQLPSGTSTLLSTAMMVPEPHLPSWDSESPTPPLGAVRRKGERKKCDMGEELEDPFRDEGFLVIELLRILYIWKRHHNLLKCNNARGAVPELILNILKAFRKIFSVLLVIVTNVRKMSRTMTWTRPEIKIIEKDVKNYWGDLEEVMRQAAKLHG</sequence>
<name>A0A8K1H0K0_9PASS</name>
<dbReference type="PANTHER" id="PTHR33332">
    <property type="entry name" value="REVERSE TRANSCRIPTASE DOMAIN-CONTAINING PROTEIN"/>
    <property type="match status" value="1"/>
</dbReference>
<organism evidence="1 2">
    <name type="scientific">Zosterops borbonicus</name>
    <dbReference type="NCBI Taxonomy" id="364589"/>
    <lineage>
        <taxon>Eukaryota</taxon>
        <taxon>Metazoa</taxon>
        <taxon>Chordata</taxon>
        <taxon>Craniata</taxon>
        <taxon>Vertebrata</taxon>
        <taxon>Euteleostomi</taxon>
        <taxon>Archelosauria</taxon>
        <taxon>Archosauria</taxon>
        <taxon>Dinosauria</taxon>
        <taxon>Saurischia</taxon>
        <taxon>Theropoda</taxon>
        <taxon>Coelurosauria</taxon>
        <taxon>Aves</taxon>
        <taxon>Neognathae</taxon>
        <taxon>Neoaves</taxon>
        <taxon>Telluraves</taxon>
        <taxon>Australaves</taxon>
        <taxon>Passeriformes</taxon>
        <taxon>Sylvioidea</taxon>
        <taxon>Zosteropidae</taxon>
        <taxon>Zosterops</taxon>
    </lineage>
</organism>
<dbReference type="Proteomes" id="UP000796761">
    <property type="component" value="Unassembled WGS sequence"/>
</dbReference>
<evidence type="ECO:0008006" key="3">
    <source>
        <dbReference type="Google" id="ProtNLM"/>
    </source>
</evidence>
<protein>
    <recommendedName>
        <fullName evidence="3">Rna-directed dna polymerase from mobile element jockey-like</fullName>
    </recommendedName>
</protein>
<dbReference type="OrthoDB" id="416454at2759"/>
<evidence type="ECO:0000313" key="1">
    <source>
        <dbReference type="EMBL" id="TRZ26650.1"/>
    </source>
</evidence>
<keyword evidence="2" id="KW-1185">Reference proteome</keyword>
<dbReference type="EMBL" id="SWJQ01000007">
    <property type="protein sequence ID" value="TRZ26650.1"/>
    <property type="molecule type" value="Genomic_DNA"/>
</dbReference>
<gene>
    <name evidence="1" type="ORF">HGM15179_000421</name>
</gene>